<evidence type="ECO:0000256" key="8">
    <source>
        <dbReference type="SAM" id="MobiDB-lite"/>
    </source>
</evidence>
<dbReference type="GO" id="GO:0003723">
    <property type="term" value="F:RNA binding"/>
    <property type="evidence" value="ECO:0007669"/>
    <property type="project" value="UniProtKB-UniRule"/>
</dbReference>
<name>A0A2P6MYA0_9EUKA</name>
<dbReference type="InterPro" id="IPR003954">
    <property type="entry name" value="RRM_euk-type"/>
</dbReference>
<dbReference type="CDD" id="cd12285">
    <property type="entry name" value="RRM3_RBM39_like"/>
    <property type="match status" value="1"/>
</dbReference>
<dbReference type="SMART" id="SM00361">
    <property type="entry name" value="RRM_1"/>
    <property type="match status" value="2"/>
</dbReference>
<evidence type="ECO:0000256" key="7">
    <source>
        <dbReference type="PROSITE-ProRule" id="PRU00176"/>
    </source>
</evidence>
<organism evidence="10 12">
    <name type="scientific">Planoprotostelium fungivorum</name>
    <dbReference type="NCBI Taxonomy" id="1890364"/>
    <lineage>
        <taxon>Eukaryota</taxon>
        <taxon>Amoebozoa</taxon>
        <taxon>Evosea</taxon>
        <taxon>Variosea</taxon>
        <taxon>Cavosteliida</taxon>
        <taxon>Cavosteliaceae</taxon>
        <taxon>Planoprotostelium</taxon>
    </lineage>
</organism>
<dbReference type="CDD" id="cd12284">
    <property type="entry name" value="RRM2_RBM23_RBM39"/>
    <property type="match status" value="1"/>
</dbReference>
<keyword evidence="2" id="KW-0597">Phosphoprotein</keyword>
<evidence type="ECO:0000256" key="2">
    <source>
        <dbReference type="ARBA" id="ARBA00022553"/>
    </source>
</evidence>
<feature type="domain" description="RRM" evidence="9">
    <location>
        <begin position="235"/>
        <end position="312"/>
    </location>
</feature>
<evidence type="ECO:0000256" key="3">
    <source>
        <dbReference type="ARBA" id="ARBA00022664"/>
    </source>
</evidence>
<evidence type="ECO:0000256" key="6">
    <source>
        <dbReference type="ARBA" id="ARBA00023187"/>
    </source>
</evidence>
<dbReference type="STRING" id="1890364.A0A2P6MYA0"/>
<keyword evidence="12" id="KW-1185">Reference proteome</keyword>
<keyword evidence="6" id="KW-0508">mRNA splicing</keyword>
<dbReference type="InterPro" id="IPR006509">
    <property type="entry name" value="RBM39_SF"/>
</dbReference>
<keyword evidence="5 7" id="KW-0694">RNA-binding</keyword>
<dbReference type="InterPro" id="IPR029123">
    <property type="entry name" value="RBM39_linker"/>
</dbReference>
<dbReference type="GO" id="GO:0005684">
    <property type="term" value="C:U2-type spliceosomal complex"/>
    <property type="evidence" value="ECO:0007669"/>
    <property type="project" value="UniProtKB-ARBA"/>
</dbReference>
<dbReference type="Pfam" id="PF15519">
    <property type="entry name" value="RBM39linker"/>
    <property type="match status" value="1"/>
</dbReference>
<feature type="domain" description="RRM" evidence="9">
    <location>
        <begin position="480"/>
        <end position="563"/>
    </location>
</feature>
<dbReference type="GO" id="GO:0000398">
    <property type="term" value="P:mRNA splicing, via spliceosome"/>
    <property type="evidence" value="ECO:0007669"/>
    <property type="project" value="UniProtKB-ARBA"/>
</dbReference>
<evidence type="ECO:0000313" key="12">
    <source>
        <dbReference type="Proteomes" id="UP000241769"/>
    </source>
</evidence>
<dbReference type="PROSITE" id="PS50102">
    <property type="entry name" value="RRM"/>
    <property type="match status" value="3"/>
</dbReference>
<dbReference type="InParanoid" id="A0A2P6MYA0"/>
<evidence type="ECO:0000256" key="5">
    <source>
        <dbReference type="ARBA" id="ARBA00022884"/>
    </source>
</evidence>
<dbReference type="Pfam" id="PF00076">
    <property type="entry name" value="RRM_1"/>
    <property type="match status" value="3"/>
</dbReference>
<evidence type="ECO:0000259" key="9">
    <source>
        <dbReference type="PROSITE" id="PS50102"/>
    </source>
</evidence>
<gene>
    <name evidence="10" type="ORF">PROFUN_14943</name>
    <name evidence="11" type="ORF">PROFUN_14949</name>
</gene>
<dbReference type="SMART" id="SM00360">
    <property type="entry name" value="RRM"/>
    <property type="match status" value="3"/>
</dbReference>
<dbReference type="OrthoDB" id="5411533at2759"/>
<proteinExistence type="inferred from homology"/>
<protein>
    <submittedName>
        <fullName evidence="11">RNA-binding protein 39-like isoform 1</fullName>
    </submittedName>
    <submittedName>
        <fullName evidence="10">RNA-binding protein 39-like isoform 2</fullName>
    </submittedName>
</protein>
<dbReference type="Proteomes" id="UP000241769">
    <property type="component" value="Unassembled WGS sequence"/>
</dbReference>
<dbReference type="AlphaFoldDB" id="A0A2P6MYA0"/>
<feature type="compositionally biased region" description="Basic and acidic residues" evidence="8">
    <location>
        <begin position="127"/>
        <end position="228"/>
    </location>
</feature>
<comment type="similarity">
    <text evidence="1">Belongs to the HTATSF1 family.</text>
</comment>
<accession>A0A2P6MYA0</accession>
<evidence type="ECO:0000256" key="1">
    <source>
        <dbReference type="ARBA" id="ARBA00007747"/>
    </source>
</evidence>
<dbReference type="FunCoup" id="A0A2P6MYA0">
    <property type="interactions" value="1001"/>
</dbReference>
<dbReference type="Gene3D" id="3.30.70.330">
    <property type="match status" value="3"/>
</dbReference>
<evidence type="ECO:0000256" key="4">
    <source>
        <dbReference type="ARBA" id="ARBA00022737"/>
    </source>
</evidence>
<dbReference type="InterPro" id="IPR012677">
    <property type="entry name" value="Nucleotide-bd_a/b_plait_sf"/>
</dbReference>
<sequence>MVAHACPPSTFMRQLSRVRACASDVNVDTKCETQRGKEKRVDMDGFDIEALLEARMKGQDVSELVVAAPAPNQPSTGNLAPPAAEVEEKSSEKNGREEHKEESDRRKRHRSDSPGRESRSSRHRNRSDRDRDRSGDRDHSRDRDDRRDRRDRDRDRHDRDRDRSDRRDRDRDRDRSDRDRRDRDRDDRRRDMSPESERKDREKRARDRDREDQRRKEAAMTPQEREAMELDRDARTIFAINLPTRADEDDIIKHFSKAGDVRDVRLITDRNSRRSKGFAYVEFFDQTSVPAGLKMSNSIMMGHAIQVQQTFVEKSRMQTVSAVVQPTRIYVGALHLDITEDDLKNVFAPFGDIEFVNLHVEPDTGKSKGFAFIQFRKPEDAKRAMNTMNGYEIAGRTIKVGLVQETPRTTHSEPVHNPGGRALSHAAGPGTSFHSSNDRLDDEEDGIQLNAHSRASLMAKLQRGGSNVLEAPQTVSYSGPCVLLKNMFDPSEETEPNWDEEVKQDVKEECSRFGSIIHIHVDRESKGFVYIKFGSTPAAANAIKALDGRWFSKRQIQANYFNERRYHELFKDAVTF</sequence>
<dbReference type="NCBIfam" id="TIGR01622">
    <property type="entry name" value="SF-CC1"/>
    <property type="match status" value="1"/>
</dbReference>
<feature type="domain" description="RRM" evidence="9">
    <location>
        <begin position="327"/>
        <end position="405"/>
    </location>
</feature>
<feature type="region of interest" description="Disordered" evidence="8">
    <location>
        <begin position="409"/>
        <end position="438"/>
    </location>
</feature>
<dbReference type="InterPro" id="IPR000504">
    <property type="entry name" value="RRM_dom"/>
</dbReference>
<evidence type="ECO:0000313" key="11">
    <source>
        <dbReference type="EMBL" id="PRP76680.1"/>
    </source>
</evidence>
<dbReference type="FunFam" id="3.30.70.330:FF:000105">
    <property type="entry name" value="HIV Tat-specific factor 1 homolog"/>
    <property type="match status" value="1"/>
</dbReference>
<evidence type="ECO:0000313" key="10">
    <source>
        <dbReference type="EMBL" id="PRP76674.1"/>
    </source>
</evidence>
<comment type="caution">
    <text evidence="10">The sequence shown here is derived from an EMBL/GenBank/DDBJ whole genome shotgun (WGS) entry which is preliminary data.</text>
</comment>
<dbReference type="EMBL" id="MDYQ01000308">
    <property type="protein sequence ID" value="PRP76674.1"/>
    <property type="molecule type" value="Genomic_DNA"/>
</dbReference>
<keyword evidence="3" id="KW-0507">mRNA processing</keyword>
<feature type="compositionally biased region" description="Basic and acidic residues" evidence="8">
    <location>
        <begin position="86"/>
        <end position="120"/>
    </location>
</feature>
<dbReference type="InterPro" id="IPR035979">
    <property type="entry name" value="RBD_domain_sf"/>
</dbReference>
<dbReference type="EMBL" id="MDYQ01000308">
    <property type="protein sequence ID" value="PRP76680.1"/>
    <property type="molecule type" value="Genomic_DNA"/>
</dbReference>
<reference evidence="10 12" key="1">
    <citation type="journal article" date="2018" name="Genome Biol. Evol.">
        <title>Multiple Roots of Fruiting Body Formation in Amoebozoa.</title>
        <authorList>
            <person name="Hillmann F."/>
            <person name="Forbes G."/>
            <person name="Novohradska S."/>
            <person name="Ferling I."/>
            <person name="Riege K."/>
            <person name="Groth M."/>
            <person name="Westermann M."/>
            <person name="Marz M."/>
            <person name="Spaller T."/>
            <person name="Winckler T."/>
            <person name="Schaap P."/>
            <person name="Glockner G."/>
        </authorList>
    </citation>
    <scope>NUCLEOTIDE SEQUENCE [LARGE SCALE GENOMIC DNA]</scope>
    <source>
        <strain evidence="10 12">Jena</strain>
    </source>
</reference>
<feature type="region of interest" description="Disordered" evidence="8">
    <location>
        <begin position="65"/>
        <end position="228"/>
    </location>
</feature>
<dbReference type="PANTHER" id="PTHR48036">
    <property type="entry name" value="SPLICING FACTOR (PAD-1), PUTATIVE (AFU_ORTHOLOGUE AFUA_1G15810)-RELATED"/>
    <property type="match status" value="1"/>
</dbReference>
<keyword evidence="4" id="KW-0677">Repeat</keyword>
<dbReference type="SUPFAM" id="SSF54928">
    <property type="entry name" value="RNA-binding domain, RBD"/>
    <property type="match status" value="2"/>
</dbReference>